<evidence type="ECO:0000256" key="1">
    <source>
        <dbReference type="SAM" id="MobiDB-lite"/>
    </source>
</evidence>
<name>A0A2P2M5M8_RHIMU</name>
<reference evidence="2" key="1">
    <citation type="submission" date="2018-02" db="EMBL/GenBank/DDBJ databases">
        <title>Rhizophora mucronata_Transcriptome.</title>
        <authorList>
            <person name="Meera S.P."/>
            <person name="Sreeshan A."/>
            <person name="Augustine A."/>
        </authorList>
    </citation>
    <scope>NUCLEOTIDE SEQUENCE</scope>
    <source>
        <tissue evidence="2">Leaf</tissue>
    </source>
</reference>
<organism evidence="2">
    <name type="scientific">Rhizophora mucronata</name>
    <name type="common">Asiatic mangrove</name>
    <dbReference type="NCBI Taxonomy" id="61149"/>
    <lineage>
        <taxon>Eukaryota</taxon>
        <taxon>Viridiplantae</taxon>
        <taxon>Streptophyta</taxon>
        <taxon>Embryophyta</taxon>
        <taxon>Tracheophyta</taxon>
        <taxon>Spermatophyta</taxon>
        <taxon>Magnoliopsida</taxon>
        <taxon>eudicotyledons</taxon>
        <taxon>Gunneridae</taxon>
        <taxon>Pentapetalae</taxon>
        <taxon>rosids</taxon>
        <taxon>fabids</taxon>
        <taxon>Malpighiales</taxon>
        <taxon>Rhizophoraceae</taxon>
        <taxon>Rhizophora</taxon>
    </lineage>
</organism>
<keyword evidence="2" id="KW-0489">Methyltransferase</keyword>
<dbReference type="GO" id="GO:0032259">
    <property type="term" value="P:methylation"/>
    <property type="evidence" value="ECO:0007669"/>
    <property type="project" value="UniProtKB-KW"/>
</dbReference>
<sequence>MYESYPNLPSLFYLSLGNPRNPGCSQRSVYLIFPDAEAWTFSLPPSIGTGTSKSDVRDREPKKRKSQKISKNSWTIWLNPQRKPATLLLLLLLLSNLRFR</sequence>
<dbReference type="EMBL" id="GGEC01045038">
    <property type="protein sequence ID" value="MBX25522.1"/>
    <property type="molecule type" value="Transcribed_RNA"/>
</dbReference>
<protein>
    <submittedName>
        <fullName evidence="2">Putative pectin methyltransferase QUA2</fullName>
    </submittedName>
</protein>
<dbReference type="AlphaFoldDB" id="A0A2P2M5M8"/>
<keyword evidence="2" id="KW-0808">Transferase</keyword>
<proteinExistence type="predicted"/>
<evidence type="ECO:0000313" key="2">
    <source>
        <dbReference type="EMBL" id="MBX25522.1"/>
    </source>
</evidence>
<dbReference type="GO" id="GO:0008168">
    <property type="term" value="F:methyltransferase activity"/>
    <property type="evidence" value="ECO:0007669"/>
    <property type="project" value="UniProtKB-KW"/>
</dbReference>
<accession>A0A2P2M5M8</accession>
<feature type="region of interest" description="Disordered" evidence="1">
    <location>
        <begin position="44"/>
        <end position="67"/>
    </location>
</feature>